<dbReference type="EMBL" id="CADCWN010000118">
    <property type="protein sequence ID" value="CAA9566553.1"/>
    <property type="molecule type" value="Genomic_DNA"/>
</dbReference>
<feature type="compositionally biased region" description="Basic residues" evidence="1">
    <location>
        <begin position="23"/>
        <end position="35"/>
    </location>
</feature>
<feature type="non-terminal residue" evidence="2">
    <location>
        <position position="35"/>
    </location>
</feature>
<feature type="region of interest" description="Disordered" evidence="1">
    <location>
        <begin position="1"/>
        <end position="35"/>
    </location>
</feature>
<reference evidence="2" key="1">
    <citation type="submission" date="2020-02" db="EMBL/GenBank/DDBJ databases">
        <authorList>
            <person name="Meier V. D."/>
        </authorList>
    </citation>
    <scope>NUCLEOTIDE SEQUENCE</scope>
    <source>
        <strain evidence="2">AVDCRST_MAG18</strain>
    </source>
</reference>
<feature type="non-terminal residue" evidence="2">
    <location>
        <position position="1"/>
    </location>
</feature>
<dbReference type="AlphaFoldDB" id="A0A6J4V3X9"/>
<evidence type="ECO:0000313" key="2">
    <source>
        <dbReference type="EMBL" id="CAA9566553.1"/>
    </source>
</evidence>
<name>A0A6J4V3X9_9BACT</name>
<accession>A0A6J4V3X9</accession>
<evidence type="ECO:0000256" key="1">
    <source>
        <dbReference type="SAM" id="MobiDB-lite"/>
    </source>
</evidence>
<organism evidence="2">
    <name type="scientific">uncultured Thermomicrobiales bacterium</name>
    <dbReference type="NCBI Taxonomy" id="1645740"/>
    <lineage>
        <taxon>Bacteria</taxon>
        <taxon>Pseudomonadati</taxon>
        <taxon>Thermomicrobiota</taxon>
        <taxon>Thermomicrobia</taxon>
        <taxon>Thermomicrobiales</taxon>
        <taxon>environmental samples</taxon>
    </lineage>
</organism>
<proteinExistence type="predicted"/>
<protein>
    <submittedName>
        <fullName evidence="2">Uncharacterized protein</fullName>
    </submittedName>
</protein>
<gene>
    <name evidence="2" type="ORF">AVDCRST_MAG18-1524</name>
</gene>
<sequence length="35" mass="3597">APGPRAGRRAGGAAADAGDRRGGLRRRRGQGARRL</sequence>